<sequence>MLYFIGIDLGGTNIKAVAIDKQGTVLIERKTLTNAHLGKEEVIKRIADLILEVKMAFKYPVSAVGVTIPGVINMKEGTVELLPNFPDQWKGVVLGTILTDIIKLPVYILNDARAATYSEKKFGVARDYDHFVSLIFGTGVGGGIVHDGQLLLGSRGAAGELGHQVVVPNGMLCGCGNRGCLETVASGPAIATAAHRYIKQGIATRMRTMIQGDLNQITPEIVDQAAREGDEAALEIFKSVAAYICNAILNLKAILNPEAVILGGGVAQSEILVQMIQEGLDQNKVLFPDSVGEIHILQSKFHDLSGAIGAGAWAIYLTEKNMSYIED</sequence>
<evidence type="ECO:0000313" key="2">
    <source>
        <dbReference type="EMBL" id="OPA75116.1"/>
    </source>
</evidence>
<proteinExistence type="inferred from homology"/>
<accession>A0A1T2X5Z7</accession>
<dbReference type="Pfam" id="PF00480">
    <property type="entry name" value="ROK"/>
    <property type="match status" value="1"/>
</dbReference>
<organism evidence="2 3">
    <name type="scientific">Paenibacillus selenitireducens</name>
    <dbReference type="NCBI Taxonomy" id="1324314"/>
    <lineage>
        <taxon>Bacteria</taxon>
        <taxon>Bacillati</taxon>
        <taxon>Bacillota</taxon>
        <taxon>Bacilli</taxon>
        <taxon>Bacillales</taxon>
        <taxon>Paenibacillaceae</taxon>
        <taxon>Paenibacillus</taxon>
    </lineage>
</organism>
<evidence type="ECO:0000313" key="3">
    <source>
        <dbReference type="Proteomes" id="UP000190188"/>
    </source>
</evidence>
<name>A0A1T2X5Z7_9BACL</name>
<comment type="similarity">
    <text evidence="1">Belongs to the ROK (NagC/XylR) family.</text>
</comment>
<dbReference type="PANTHER" id="PTHR18964">
    <property type="entry name" value="ROK (REPRESSOR, ORF, KINASE) FAMILY"/>
    <property type="match status" value="1"/>
</dbReference>
<reference evidence="2 3" key="1">
    <citation type="submission" date="2017-01" db="EMBL/GenBank/DDBJ databases">
        <title>Genome analysis of Paenibacillus selenitrireducens ES3-24.</title>
        <authorList>
            <person name="Xu D."/>
            <person name="Yao R."/>
            <person name="Zheng S."/>
        </authorList>
    </citation>
    <scope>NUCLEOTIDE SEQUENCE [LARGE SCALE GENOMIC DNA]</scope>
    <source>
        <strain evidence="2 3">ES3-24</strain>
    </source>
</reference>
<gene>
    <name evidence="2" type="ORF">BVG16_21125</name>
</gene>
<dbReference type="EMBL" id="MSZX01000009">
    <property type="protein sequence ID" value="OPA75116.1"/>
    <property type="molecule type" value="Genomic_DNA"/>
</dbReference>
<dbReference type="InterPro" id="IPR043129">
    <property type="entry name" value="ATPase_NBD"/>
</dbReference>
<dbReference type="AlphaFoldDB" id="A0A1T2X5Z7"/>
<dbReference type="STRING" id="1324314.BVG16_21125"/>
<evidence type="ECO:0008006" key="4">
    <source>
        <dbReference type="Google" id="ProtNLM"/>
    </source>
</evidence>
<dbReference type="Proteomes" id="UP000190188">
    <property type="component" value="Unassembled WGS sequence"/>
</dbReference>
<protein>
    <recommendedName>
        <fullName evidence="4">Sugar kinase</fullName>
    </recommendedName>
</protein>
<dbReference type="PANTHER" id="PTHR18964:SF149">
    <property type="entry name" value="BIFUNCTIONAL UDP-N-ACETYLGLUCOSAMINE 2-EPIMERASE_N-ACETYLMANNOSAMINE KINASE"/>
    <property type="match status" value="1"/>
</dbReference>
<comment type="caution">
    <text evidence="2">The sequence shown here is derived from an EMBL/GenBank/DDBJ whole genome shotgun (WGS) entry which is preliminary data.</text>
</comment>
<keyword evidence="3" id="KW-1185">Reference proteome</keyword>
<dbReference type="InterPro" id="IPR000600">
    <property type="entry name" value="ROK"/>
</dbReference>
<evidence type="ECO:0000256" key="1">
    <source>
        <dbReference type="ARBA" id="ARBA00006479"/>
    </source>
</evidence>
<dbReference type="RefSeq" id="WP_078501189.1">
    <property type="nucleotide sequence ID" value="NZ_MSZX01000009.1"/>
</dbReference>
<dbReference type="SUPFAM" id="SSF53067">
    <property type="entry name" value="Actin-like ATPase domain"/>
    <property type="match status" value="1"/>
</dbReference>
<dbReference type="OrthoDB" id="9810372at2"/>
<dbReference type="Gene3D" id="3.30.420.40">
    <property type="match status" value="2"/>
</dbReference>